<dbReference type="AlphaFoldDB" id="A0A6A6DE42"/>
<name>A0A6A6DE42_9PEZI</name>
<accession>A0A6A6DE42</accession>
<dbReference type="EMBL" id="ML994691">
    <property type="protein sequence ID" value="KAF2177273.1"/>
    <property type="molecule type" value="Genomic_DNA"/>
</dbReference>
<feature type="signal peptide" evidence="1">
    <location>
        <begin position="1"/>
        <end position="16"/>
    </location>
</feature>
<feature type="non-terminal residue" evidence="2">
    <location>
        <position position="1"/>
    </location>
</feature>
<keyword evidence="3" id="KW-1185">Reference proteome</keyword>
<evidence type="ECO:0000256" key="1">
    <source>
        <dbReference type="SAM" id="SignalP"/>
    </source>
</evidence>
<dbReference type="OrthoDB" id="4153862at2759"/>
<keyword evidence="1" id="KW-0732">Signal</keyword>
<organism evidence="2 3">
    <name type="scientific">Zopfia rhizophila CBS 207.26</name>
    <dbReference type="NCBI Taxonomy" id="1314779"/>
    <lineage>
        <taxon>Eukaryota</taxon>
        <taxon>Fungi</taxon>
        <taxon>Dikarya</taxon>
        <taxon>Ascomycota</taxon>
        <taxon>Pezizomycotina</taxon>
        <taxon>Dothideomycetes</taxon>
        <taxon>Dothideomycetes incertae sedis</taxon>
        <taxon>Zopfiaceae</taxon>
        <taxon>Zopfia</taxon>
    </lineage>
</organism>
<dbReference type="Proteomes" id="UP000800200">
    <property type="component" value="Unassembled WGS sequence"/>
</dbReference>
<reference evidence="2" key="1">
    <citation type="journal article" date="2020" name="Stud. Mycol.">
        <title>101 Dothideomycetes genomes: a test case for predicting lifestyles and emergence of pathogens.</title>
        <authorList>
            <person name="Haridas S."/>
            <person name="Albert R."/>
            <person name="Binder M."/>
            <person name="Bloem J."/>
            <person name="Labutti K."/>
            <person name="Salamov A."/>
            <person name="Andreopoulos B."/>
            <person name="Baker S."/>
            <person name="Barry K."/>
            <person name="Bills G."/>
            <person name="Bluhm B."/>
            <person name="Cannon C."/>
            <person name="Castanera R."/>
            <person name="Culley D."/>
            <person name="Daum C."/>
            <person name="Ezra D."/>
            <person name="Gonzalez J."/>
            <person name="Henrissat B."/>
            <person name="Kuo A."/>
            <person name="Liang C."/>
            <person name="Lipzen A."/>
            <person name="Lutzoni F."/>
            <person name="Magnuson J."/>
            <person name="Mondo S."/>
            <person name="Nolan M."/>
            <person name="Ohm R."/>
            <person name="Pangilinan J."/>
            <person name="Park H.-J."/>
            <person name="Ramirez L."/>
            <person name="Alfaro M."/>
            <person name="Sun H."/>
            <person name="Tritt A."/>
            <person name="Yoshinaga Y."/>
            <person name="Zwiers L.-H."/>
            <person name="Turgeon B."/>
            <person name="Goodwin S."/>
            <person name="Spatafora J."/>
            <person name="Crous P."/>
            <person name="Grigoriev I."/>
        </authorList>
    </citation>
    <scope>NUCLEOTIDE SEQUENCE</scope>
    <source>
        <strain evidence="2">CBS 207.26</strain>
    </source>
</reference>
<protein>
    <recommendedName>
        <fullName evidence="4">Hydrophobin</fullName>
    </recommendedName>
</protein>
<sequence>TFSLVFSLTTLALTAPQPQNTGRPISSGVCCTPNTSLEQDVCNVNGSTGRCVPSGSAGGGALICVTDANLTYDPNTLERGRPLCRKTIEAGV</sequence>
<evidence type="ECO:0000313" key="3">
    <source>
        <dbReference type="Proteomes" id="UP000800200"/>
    </source>
</evidence>
<proteinExistence type="predicted"/>
<gene>
    <name evidence="2" type="ORF">K469DRAFT_603790</name>
</gene>
<evidence type="ECO:0008006" key="4">
    <source>
        <dbReference type="Google" id="ProtNLM"/>
    </source>
</evidence>
<feature type="chain" id="PRO_5025603358" description="Hydrophobin" evidence="1">
    <location>
        <begin position="17"/>
        <end position="92"/>
    </location>
</feature>
<evidence type="ECO:0000313" key="2">
    <source>
        <dbReference type="EMBL" id="KAF2177273.1"/>
    </source>
</evidence>